<keyword evidence="1" id="KW-0472">Membrane</keyword>
<dbReference type="Proteomes" id="UP000192478">
    <property type="component" value="Chromosome"/>
</dbReference>
<dbReference type="Proteomes" id="UP000177894">
    <property type="component" value="Chromosome"/>
</dbReference>
<organism evidence="3 5">
    <name type="scientific">Clostridium formicaceticum</name>
    <dbReference type="NCBI Taxonomy" id="1497"/>
    <lineage>
        <taxon>Bacteria</taxon>
        <taxon>Bacillati</taxon>
        <taxon>Bacillota</taxon>
        <taxon>Clostridia</taxon>
        <taxon>Eubacteriales</taxon>
        <taxon>Clostridiaceae</taxon>
        <taxon>Clostridium</taxon>
    </lineage>
</organism>
<dbReference type="EMBL" id="CP017603">
    <property type="protein sequence ID" value="AOY75366.1"/>
    <property type="molecule type" value="Genomic_DNA"/>
</dbReference>
<proteinExistence type="predicted"/>
<evidence type="ECO:0000313" key="3">
    <source>
        <dbReference type="EMBL" id="ARE89821.1"/>
    </source>
</evidence>
<name>A0AAC9WIB7_9CLOT</name>
<sequence length="92" mass="10591">MSEELYASTTLLSITLFILCVVVQNKFPEMFEEDENKKPMINIEVDLSDPIQNTLLLIAVILLLLLPYLNWIISLTYGAYVIYEAHTNRNGR</sequence>
<evidence type="ECO:0000313" key="2">
    <source>
        <dbReference type="EMBL" id="AOY75366.1"/>
    </source>
</evidence>
<feature type="transmembrane region" description="Helical" evidence="1">
    <location>
        <begin position="5"/>
        <end position="24"/>
    </location>
</feature>
<keyword evidence="4" id="KW-1185">Reference proteome</keyword>
<evidence type="ECO:0000256" key="1">
    <source>
        <dbReference type="SAM" id="Phobius"/>
    </source>
</evidence>
<dbReference type="RefSeq" id="WP_070964987.1">
    <property type="nucleotide sequence ID" value="NZ_CP017603.1"/>
</dbReference>
<gene>
    <name evidence="2" type="ORF">BJL90_05305</name>
    <name evidence="3" type="ORF">CLFO_43040</name>
</gene>
<reference evidence="3 5" key="2">
    <citation type="submission" date="2017-03" db="EMBL/GenBank/DDBJ databases">
        <title>Complete sequence of Clostridium formicaceticum DSM 92.</title>
        <authorList>
            <person name="Poehlein A."/>
            <person name="Karl M."/>
            <person name="Bengelsdorf F.R."/>
            <person name="Duerre P."/>
            <person name="Daniel R."/>
        </authorList>
    </citation>
    <scope>NUCLEOTIDE SEQUENCE [LARGE SCALE GENOMIC DNA]</scope>
    <source>
        <strain evidence="3 5">DSM 92</strain>
    </source>
</reference>
<keyword evidence="1" id="KW-1133">Transmembrane helix</keyword>
<accession>A0AAC9WIB7</accession>
<evidence type="ECO:0000313" key="5">
    <source>
        <dbReference type="Proteomes" id="UP000192478"/>
    </source>
</evidence>
<reference evidence="2 4" key="1">
    <citation type="submission" date="2016-10" db="EMBL/GenBank/DDBJ databases">
        <title>Complete Genome Sequence of Acetogen Clostridium formicoaceticum ATCC 27076.</title>
        <authorList>
            <person name="Bao T."/>
            <person name="Cheng C."/>
            <person name="Zhao J."/>
            <person name="Yang S.-T."/>
            <person name="Wang J."/>
            <person name="Wang M."/>
        </authorList>
    </citation>
    <scope>NUCLEOTIDE SEQUENCE [LARGE SCALE GENOMIC DNA]</scope>
    <source>
        <strain evidence="2 4">ATCC 27076</strain>
    </source>
</reference>
<protein>
    <submittedName>
        <fullName evidence="3">Uncharacterized protein</fullName>
    </submittedName>
</protein>
<keyword evidence="1" id="KW-0812">Transmembrane</keyword>
<dbReference type="AlphaFoldDB" id="A0AAC9WIB7"/>
<dbReference type="EMBL" id="CP020559">
    <property type="protein sequence ID" value="ARE89821.1"/>
    <property type="molecule type" value="Genomic_DNA"/>
</dbReference>
<dbReference type="KEGG" id="cfm:BJL90_05305"/>
<evidence type="ECO:0000313" key="4">
    <source>
        <dbReference type="Proteomes" id="UP000177894"/>
    </source>
</evidence>
<feature type="transmembrane region" description="Helical" evidence="1">
    <location>
        <begin position="55"/>
        <end position="83"/>
    </location>
</feature>